<feature type="transmembrane region" description="Helical" evidence="8">
    <location>
        <begin position="235"/>
        <end position="254"/>
    </location>
</feature>
<evidence type="ECO:0000256" key="6">
    <source>
        <dbReference type="ARBA" id="ARBA00022989"/>
    </source>
</evidence>
<feature type="transmembrane region" description="Helical" evidence="8">
    <location>
        <begin position="150"/>
        <end position="172"/>
    </location>
</feature>
<feature type="transmembrane region" description="Helical" evidence="8">
    <location>
        <begin position="88"/>
        <end position="111"/>
    </location>
</feature>
<proteinExistence type="inferred from homology"/>
<feature type="transmembrane region" description="Helical" evidence="8">
    <location>
        <begin position="397"/>
        <end position="416"/>
    </location>
</feature>
<evidence type="ECO:0000256" key="4">
    <source>
        <dbReference type="ARBA" id="ARBA00022741"/>
    </source>
</evidence>
<dbReference type="InterPro" id="IPR004667">
    <property type="entry name" value="ADP_ATP_car_bac_type"/>
</dbReference>
<evidence type="ECO:0000256" key="2">
    <source>
        <dbReference type="ARBA" id="ARBA00022448"/>
    </source>
</evidence>
<reference evidence="10" key="2">
    <citation type="submission" date="2016-04" db="EMBL/GenBank/DDBJ databases">
        <title>First Complete Genome Sequence of a Subdivision 6 Acidobacterium.</title>
        <authorList>
            <person name="Huang S."/>
            <person name="Vieira S."/>
            <person name="Bunk B."/>
            <person name="Riedel T."/>
            <person name="Sproeer C."/>
            <person name="Overmann J."/>
        </authorList>
    </citation>
    <scope>NUCLEOTIDE SEQUENCE [LARGE SCALE GENOMIC DNA]</scope>
    <source>
        <strain evidence="10">DSM 100886 HEG_-6_39</strain>
    </source>
</reference>
<keyword evidence="4 8" id="KW-0547">Nucleotide-binding</keyword>
<dbReference type="AlphaFoldDB" id="A0A143PU10"/>
<dbReference type="GO" id="GO:0005471">
    <property type="term" value="F:ATP:ADP antiporter activity"/>
    <property type="evidence" value="ECO:0007669"/>
    <property type="project" value="InterPro"/>
</dbReference>
<dbReference type="RefSeq" id="WP_110174827.1">
    <property type="nucleotide sequence ID" value="NZ_CP015136.1"/>
</dbReference>
<keyword evidence="6 8" id="KW-1133">Transmembrane helix</keyword>
<sequence length="440" mass="47842">MTDKSGPLRRLIDVRPGETAALLWASLFYFSVLFAYYVIRPIRDAMGAESGVEKLPWLFTGTLIAMLLVNPPYAALVSRLPRLRFISVTYRFFQANLLVFFALFLMGGAVVQKWAGGVFFVWTSVFNLFVVSVFWAFLVDVFSREQGKRLFGFIAAGATVGALLGSSVPAFLAERIGATPLLLVSVVLLEIAVLAMRRLSAIATALQTATGVAREEAPIGGGMMAGVSRALSSPYLLNVAVYMLLYTFTSTVLYFQQVDIAAHTFSTREARTAFFGRVDLAVNALTLLTQLFLTSRILKALGVALTLSILPLFSVLGFGWLGMMPTITAIVALQVTRRAGNFAIARPTRELLFTVLSREDKYKAKSFIDTAVYRLGDQVGAWSYTALGALGLALPGIALYVAVPVSAVWLLNAFWLGRRQEKLARAGELDGPAVSRATAS</sequence>
<evidence type="ECO:0000256" key="1">
    <source>
        <dbReference type="ARBA" id="ARBA00004141"/>
    </source>
</evidence>
<keyword evidence="5 8" id="KW-0067">ATP-binding</keyword>
<dbReference type="Gene3D" id="1.20.1250.20">
    <property type="entry name" value="MFS general substrate transporter like domains"/>
    <property type="match status" value="1"/>
</dbReference>
<name>A0A143PU10_LUTPR</name>
<keyword evidence="7 8" id="KW-0472">Membrane</keyword>
<dbReference type="EMBL" id="CP015136">
    <property type="protein sequence ID" value="AMY11309.1"/>
    <property type="molecule type" value="Genomic_DNA"/>
</dbReference>
<keyword evidence="10" id="KW-1185">Reference proteome</keyword>
<dbReference type="Proteomes" id="UP000076079">
    <property type="component" value="Chromosome"/>
</dbReference>
<dbReference type="PANTHER" id="PTHR43596:SF1">
    <property type="entry name" value="ADP,ATP CARRIER PROTEIN"/>
    <property type="match status" value="1"/>
</dbReference>
<dbReference type="SUPFAM" id="SSF103473">
    <property type="entry name" value="MFS general substrate transporter"/>
    <property type="match status" value="1"/>
</dbReference>
<evidence type="ECO:0000256" key="7">
    <source>
        <dbReference type="ARBA" id="ARBA00023136"/>
    </source>
</evidence>
<evidence type="ECO:0000256" key="3">
    <source>
        <dbReference type="ARBA" id="ARBA00022692"/>
    </source>
</evidence>
<evidence type="ECO:0000313" key="10">
    <source>
        <dbReference type="Proteomes" id="UP000076079"/>
    </source>
</evidence>
<evidence type="ECO:0000256" key="8">
    <source>
        <dbReference type="RuleBase" id="RU363121"/>
    </source>
</evidence>
<feature type="transmembrane region" description="Helical" evidence="8">
    <location>
        <begin position="274"/>
        <end position="293"/>
    </location>
</feature>
<keyword evidence="2 8" id="KW-0813">Transport</keyword>
<dbReference type="PATRIC" id="fig|1813736.3.peg.4809"/>
<dbReference type="PANTHER" id="PTHR43596">
    <property type="entry name" value="ADP,ATP CARRIER PROTEIN"/>
    <property type="match status" value="1"/>
</dbReference>
<dbReference type="KEGG" id="abac:LuPra_04559"/>
<dbReference type="STRING" id="1855912.LuPra_04559"/>
<keyword evidence="3 8" id="KW-0812">Transmembrane</keyword>
<comment type="similarity">
    <text evidence="8">Belongs to the ADP/ATP translocase tlc family.</text>
</comment>
<reference evidence="9 10" key="1">
    <citation type="journal article" date="2016" name="Genome Announc.">
        <title>First Complete Genome Sequence of a Subdivision 6 Acidobacterium Strain.</title>
        <authorList>
            <person name="Huang S."/>
            <person name="Vieira S."/>
            <person name="Bunk B."/>
            <person name="Riedel T."/>
            <person name="Sproer C."/>
            <person name="Overmann J."/>
        </authorList>
    </citation>
    <scope>NUCLEOTIDE SEQUENCE [LARGE SCALE GENOMIC DNA]</scope>
    <source>
        <strain evidence="10">DSM 100886 HEG_-6_39</strain>
    </source>
</reference>
<feature type="transmembrane region" description="Helical" evidence="8">
    <location>
        <begin position="300"/>
        <end position="321"/>
    </location>
</feature>
<evidence type="ECO:0000256" key="5">
    <source>
        <dbReference type="ARBA" id="ARBA00022840"/>
    </source>
</evidence>
<dbReference type="OrthoDB" id="199378at2"/>
<accession>A0A143PU10</accession>
<organism evidence="9 10">
    <name type="scientific">Luteitalea pratensis</name>
    <dbReference type="NCBI Taxonomy" id="1855912"/>
    <lineage>
        <taxon>Bacteria</taxon>
        <taxon>Pseudomonadati</taxon>
        <taxon>Acidobacteriota</taxon>
        <taxon>Vicinamibacteria</taxon>
        <taxon>Vicinamibacterales</taxon>
        <taxon>Vicinamibacteraceae</taxon>
        <taxon>Luteitalea</taxon>
    </lineage>
</organism>
<evidence type="ECO:0000313" key="9">
    <source>
        <dbReference type="EMBL" id="AMY11309.1"/>
    </source>
</evidence>
<gene>
    <name evidence="9" type="ORF">LuPra_04559</name>
</gene>
<dbReference type="GO" id="GO:0005524">
    <property type="term" value="F:ATP binding"/>
    <property type="evidence" value="ECO:0007669"/>
    <property type="project" value="UniProtKB-KW"/>
</dbReference>
<feature type="transmembrane region" description="Helical" evidence="8">
    <location>
        <begin position="178"/>
        <end position="196"/>
    </location>
</feature>
<protein>
    <recommendedName>
        <fullName evidence="8">ADP,ATP carrier protein</fullName>
    </recommendedName>
</protein>
<feature type="transmembrane region" description="Helical" evidence="8">
    <location>
        <begin position="117"/>
        <end position="138"/>
    </location>
</feature>
<dbReference type="Pfam" id="PF03219">
    <property type="entry name" value="TLC"/>
    <property type="match status" value="1"/>
</dbReference>
<feature type="transmembrane region" description="Helical" evidence="8">
    <location>
        <begin position="55"/>
        <end position="76"/>
    </location>
</feature>
<dbReference type="InterPro" id="IPR036259">
    <property type="entry name" value="MFS_trans_sf"/>
</dbReference>
<dbReference type="GO" id="GO:0016020">
    <property type="term" value="C:membrane"/>
    <property type="evidence" value="ECO:0007669"/>
    <property type="project" value="UniProtKB-SubCell"/>
</dbReference>
<comment type="subcellular location">
    <subcellularLocation>
        <location evidence="1 8">Membrane</location>
        <topology evidence="1 8">Multi-pass membrane protein</topology>
    </subcellularLocation>
</comment>
<feature type="transmembrane region" description="Helical" evidence="8">
    <location>
        <begin position="21"/>
        <end position="39"/>
    </location>
</feature>